<sequence>MRKNNYILLVSNKEHSSAYSRDDIWVVSSNSNFDHACVLRSYFYGPSANGEIELTPMSSRDDRIVQDTILKPPLNGKCYAIRAISASSELPVLVNLKESLHSCPLISFVASPVPTNPGTSSSSTQMTQIENGRFKSPSLKQRDLLVPGYQVLYNQLLTKIINQYRLNNDQTRVLQTFAQSIAGNQDSPITLVHGVFGAGKSFLVGVIVLFLYQVKENNLFCNGNGARVVISSMTNVAVDLILLNLMKLGFTQFSRVGSLHVKELQLMLKDTMLTDTDRKDIQRTLGLFRASAYKETISNSFVIGVTCLATNFEILDDFSCPIVILDECSQMTEPMSLLPLCRFSSQRALLVGDPKQLPPTVQTTIDPSIADAHGIEWTLFERLAECGVHPIMLRTQYRCHPQIANISNSLFYDGKLSHGVAESDRTALIEGFPHSGFLNVPDGKEQTAFGDKAQEHLICKLLGEHAESNMLRLVQVSTVDAYQGAEKPVIILSTVRTKSKGFIEEPRRINVAITRAKQ</sequence>
<dbReference type="PANTHER" id="PTHR10887">
    <property type="entry name" value="DNA2/NAM7 HELICASE FAMILY"/>
    <property type="match status" value="1"/>
</dbReference>
<dbReference type="AlphaFoldDB" id="A0A177WWC1"/>
<protein>
    <recommendedName>
        <fullName evidence="5">DNA2/NAM7 helicase-like C-terminal domain-containing protein</fullName>
    </recommendedName>
</protein>
<reference evidence="3 4" key="1">
    <citation type="submission" date="2006-10" db="EMBL/GenBank/DDBJ databases">
        <title>The Genome Sequence of Batrachochytrium dendrobatidis JEL423.</title>
        <authorList>
            <consortium name="The Broad Institute Genome Sequencing Platform"/>
            <person name="Birren B."/>
            <person name="Lander E."/>
            <person name="Galagan J."/>
            <person name="Cuomo C."/>
            <person name="Devon K."/>
            <person name="Jaffe D."/>
            <person name="Butler J."/>
            <person name="Alvarez P."/>
            <person name="Gnerre S."/>
            <person name="Grabherr M."/>
            <person name="Kleber M."/>
            <person name="Mauceli E."/>
            <person name="Brockman W."/>
            <person name="Young S."/>
            <person name="LaButti K."/>
            <person name="Sykes S."/>
            <person name="DeCaprio D."/>
            <person name="Crawford M."/>
            <person name="Koehrsen M."/>
            <person name="Engels R."/>
            <person name="Montgomery P."/>
            <person name="Pearson M."/>
            <person name="Howarth C."/>
            <person name="Larson L."/>
            <person name="White J."/>
            <person name="O'Leary S."/>
            <person name="Kodira C."/>
            <person name="Zeng Q."/>
            <person name="Yandava C."/>
            <person name="Alvarado L."/>
            <person name="Longcore J."/>
            <person name="James T."/>
        </authorList>
    </citation>
    <scope>NUCLEOTIDE SEQUENCE [LARGE SCALE GENOMIC DNA]</scope>
    <source>
        <strain evidence="3 4">JEL423</strain>
    </source>
</reference>
<dbReference type="InterPro" id="IPR041677">
    <property type="entry name" value="DNA2/NAM7_AAA_11"/>
</dbReference>
<reference evidence="3 4" key="2">
    <citation type="submission" date="2016-05" db="EMBL/GenBank/DDBJ databases">
        <title>Lineage-specific infection strategies underlie the spectrum of fungal disease in amphibians.</title>
        <authorList>
            <person name="Cuomo C.A."/>
            <person name="Farrer R.A."/>
            <person name="James T."/>
            <person name="Longcore J."/>
            <person name="Birren B."/>
        </authorList>
    </citation>
    <scope>NUCLEOTIDE SEQUENCE [LARGE SCALE GENOMIC DNA]</scope>
    <source>
        <strain evidence="3 4">JEL423</strain>
    </source>
</reference>
<evidence type="ECO:0008006" key="5">
    <source>
        <dbReference type="Google" id="ProtNLM"/>
    </source>
</evidence>
<evidence type="ECO:0000313" key="3">
    <source>
        <dbReference type="EMBL" id="OAJ43710.1"/>
    </source>
</evidence>
<dbReference type="Pfam" id="PF13087">
    <property type="entry name" value="AAA_12"/>
    <property type="match status" value="2"/>
</dbReference>
<dbReference type="Gene3D" id="3.40.50.300">
    <property type="entry name" value="P-loop containing nucleotide triphosphate hydrolases"/>
    <property type="match status" value="3"/>
</dbReference>
<dbReference type="PANTHER" id="PTHR10887:SF531">
    <property type="entry name" value="PROTEIN ZGRF1"/>
    <property type="match status" value="1"/>
</dbReference>
<gene>
    <name evidence="3" type="ORF">BDEG_27041</name>
</gene>
<dbReference type="GO" id="GO:0001147">
    <property type="term" value="F:transcription termination site sequence-specific DNA binding"/>
    <property type="evidence" value="ECO:0007669"/>
    <property type="project" value="TreeGrafter"/>
</dbReference>
<dbReference type="GO" id="GO:0004386">
    <property type="term" value="F:helicase activity"/>
    <property type="evidence" value="ECO:0007669"/>
    <property type="project" value="InterPro"/>
</dbReference>
<dbReference type="Proteomes" id="UP000077115">
    <property type="component" value="Unassembled WGS sequence"/>
</dbReference>
<dbReference type="STRING" id="403673.A0A177WWC1"/>
<dbReference type="InterPro" id="IPR041679">
    <property type="entry name" value="DNA2/NAM7-like_C"/>
</dbReference>
<name>A0A177WWC1_BATDL</name>
<dbReference type="InterPro" id="IPR027417">
    <property type="entry name" value="P-loop_NTPase"/>
</dbReference>
<evidence type="ECO:0000313" key="4">
    <source>
        <dbReference type="Proteomes" id="UP000077115"/>
    </source>
</evidence>
<dbReference type="InterPro" id="IPR045055">
    <property type="entry name" value="DNA2/NAM7-like"/>
</dbReference>
<dbReference type="InterPro" id="IPR047187">
    <property type="entry name" value="SF1_C_Upf1"/>
</dbReference>
<feature type="domain" description="DNA2/NAM7 helicase helicase" evidence="1">
    <location>
        <begin position="273"/>
        <end position="363"/>
    </location>
</feature>
<evidence type="ECO:0000259" key="1">
    <source>
        <dbReference type="Pfam" id="PF13086"/>
    </source>
</evidence>
<dbReference type="GO" id="GO:0006369">
    <property type="term" value="P:termination of RNA polymerase II transcription"/>
    <property type="evidence" value="ECO:0007669"/>
    <property type="project" value="TreeGrafter"/>
</dbReference>
<feature type="domain" description="DNA2/NAM7 helicase-like C-terminal" evidence="2">
    <location>
        <begin position="377"/>
        <end position="428"/>
    </location>
</feature>
<dbReference type="EMBL" id="DS022310">
    <property type="protein sequence ID" value="OAJ43710.1"/>
    <property type="molecule type" value="Genomic_DNA"/>
</dbReference>
<accession>A0A177WWC1</accession>
<dbReference type="GO" id="GO:0016604">
    <property type="term" value="C:nuclear body"/>
    <property type="evidence" value="ECO:0007669"/>
    <property type="project" value="TreeGrafter"/>
</dbReference>
<dbReference type="OrthoDB" id="6513042at2759"/>
<dbReference type="Pfam" id="PF13086">
    <property type="entry name" value="AAA_11"/>
    <property type="match status" value="1"/>
</dbReference>
<dbReference type="VEuPathDB" id="FungiDB:BDEG_27041"/>
<dbReference type="SUPFAM" id="SSF52540">
    <property type="entry name" value="P-loop containing nucleoside triphosphate hydrolases"/>
    <property type="match status" value="1"/>
</dbReference>
<feature type="domain" description="DNA2/NAM7 helicase-like C-terminal" evidence="2">
    <location>
        <begin position="452"/>
        <end position="518"/>
    </location>
</feature>
<dbReference type="CDD" id="cd18808">
    <property type="entry name" value="SF1_C_Upf1"/>
    <property type="match status" value="1"/>
</dbReference>
<organism evidence="3 4">
    <name type="scientific">Batrachochytrium dendrobatidis (strain JEL423)</name>
    <dbReference type="NCBI Taxonomy" id="403673"/>
    <lineage>
        <taxon>Eukaryota</taxon>
        <taxon>Fungi</taxon>
        <taxon>Fungi incertae sedis</taxon>
        <taxon>Chytridiomycota</taxon>
        <taxon>Chytridiomycota incertae sedis</taxon>
        <taxon>Chytridiomycetes</taxon>
        <taxon>Rhizophydiales</taxon>
        <taxon>Rhizophydiales incertae sedis</taxon>
        <taxon>Batrachochytrium</taxon>
    </lineage>
</organism>
<proteinExistence type="predicted"/>
<evidence type="ECO:0000259" key="2">
    <source>
        <dbReference type="Pfam" id="PF13087"/>
    </source>
</evidence>